<evidence type="ECO:0000256" key="1">
    <source>
        <dbReference type="SAM" id="Phobius"/>
    </source>
</evidence>
<evidence type="ECO:0000313" key="3">
    <source>
        <dbReference type="Proteomes" id="UP000654075"/>
    </source>
</evidence>
<sequence length="139" mass="15957">MLVPRAIQQQWQKQQQQCNDLLFLLYTVYLDAPYKFALFGCCKSKLQNETVTFIKVKVSRPTLKRMCVVWYVCCGYESFTNTAFFAQVSLTHLGLAQLSLMQIERGHKPRCCKVQIVFLLVAVVFIIVVVFGVPNSLLL</sequence>
<keyword evidence="1" id="KW-0812">Transmembrane</keyword>
<dbReference type="AlphaFoldDB" id="A0A813DCP6"/>
<dbReference type="EMBL" id="CAJNNV010001086">
    <property type="protein sequence ID" value="CAE8584257.1"/>
    <property type="molecule type" value="Genomic_DNA"/>
</dbReference>
<protein>
    <submittedName>
        <fullName evidence="2">Uncharacterized protein</fullName>
    </submittedName>
</protein>
<name>A0A813DCP6_POLGL</name>
<keyword evidence="1" id="KW-1133">Transmembrane helix</keyword>
<reference evidence="2" key="1">
    <citation type="submission" date="2021-02" db="EMBL/GenBank/DDBJ databases">
        <authorList>
            <person name="Dougan E. K."/>
            <person name="Rhodes N."/>
            <person name="Thang M."/>
            <person name="Chan C."/>
        </authorList>
    </citation>
    <scope>NUCLEOTIDE SEQUENCE</scope>
</reference>
<gene>
    <name evidence="2" type="ORF">PGLA1383_LOCUS3193</name>
</gene>
<dbReference type="Proteomes" id="UP000654075">
    <property type="component" value="Unassembled WGS sequence"/>
</dbReference>
<feature type="transmembrane region" description="Helical" evidence="1">
    <location>
        <begin position="114"/>
        <end position="133"/>
    </location>
</feature>
<keyword evidence="1" id="KW-0472">Membrane</keyword>
<evidence type="ECO:0000313" key="2">
    <source>
        <dbReference type="EMBL" id="CAE8584257.1"/>
    </source>
</evidence>
<keyword evidence="3" id="KW-1185">Reference proteome</keyword>
<organism evidence="2 3">
    <name type="scientific">Polarella glacialis</name>
    <name type="common">Dinoflagellate</name>
    <dbReference type="NCBI Taxonomy" id="89957"/>
    <lineage>
        <taxon>Eukaryota</taxon>
        <taxon>Sar</taxon>
        <taxon>Alveolata</taxon>
        <taxon>Dinophyceae</taxon>
        <taxon>Suessiales</taxon>
        <taxon>Suessiaceae</taxon>
        <taxon>Polarella</taxon>
    </lineage>
</organism>
<proteinExistence type="predicted"/>
<accession>A0A813DCP6</accession>
<comment type="caution">
    <text evidence="2">The sequence shown here is derived from an EMBL/GenBank/DDBJ whole genome shotgun (WGS) entry which is preliminary data.</text>
</comment>